<dbReference type="AlphaFoldDB" id="A0A8S9H3B4"/>
<comment type="caution">
    <text evidence="1">The sequence shown here is derived from an EMBL/GenBank/DDBJ whole genome shotgun (WGS) entry which is preliminary data.</text>
</comment>
<evidence type="ECO:0000313" key="1">
    <source>
        <dbReference type="EMBL" id="KAF2551670.1"/>
    </source>
</evidence>
<evidence type="ECO:0000313" key="2">
    <source>
        <dbReference type="Proteomes" id="UP000712281"/>
    </source>
</evidence>
<name>A0A8S9H3B4_BRACR</name>
<gene>
    <name evidence="1" type="ORF">F2Q68_00034234</name>
</gene>
<protein>
    <submittedName>
        <fullName evidence="1">Uncharacterized protein</fullName>
    </submittedName>
</protein>
<dbReference type="EMBL" id="QGKW02001988">
    <property type="protein sequence ID" value="KAF2551670.1"/>
    <property type="molecule type" value="Genomic_DNA"/>
</dbReference>
<dbReference type="Proteomes" id="UP000712281">
    <property type="component" value="Unassembled WGS sequence"/>
</dbReference>
<sequence length="185" mass="22128">MTEEEEILYWNEQEELAEKQTELTRSKRRQAYECLVTSKVALRGTTSAFSLTRNPEFHRVRNMVERPHDLEEFTSTPTRCTCLHRAMVHDRERFLFGRRDRTVTRHPPCLVLGWVYRMRNEFYLRHSKLFRNFWGGNASHRTRARKGSLRSNRTRVPLGRCIATELEPKLRRYVATERPFRSVAT</sequence>
<organism evidence="1 2">
    <name type="scientific">Brassica cretica</name>
    <name type="common">Mustard</name>
    <dbReference type="NCBI Taxonomy" id="69181"/>
    <lineage>
        <taxon>Eukaryota</taxon>
        <taxon>Viridiplantae</taxon>
        <taxon>Streptophyta</taxon>
        <taxon>Embryophyta</taxon>
        <taxon>Tracheophyta</taxon>
        <taxon>Spermatophyta</taxon>
        <taxon>Magnoliopsida</taxon>
        <taxon>eudicotyledons</taxon>
        <taxon>Gunneridae</taxon>
        <taxon>Pentapetalae</taxon>
        <taxon>rosids</taxon>
        <taxon>malvids</taxon>
        <taxon>Brassicales</taxon>
        <taxon>Brassicaceae</taxon>
        <taxon>Brassiceae</taxon>
        <taxon>Brassica</taxon>
    </lineage>
</organism>
<accession>A0A8S9H3B4</accession>
<reference evidence="1" key="1">
    <citation type="submission" date="2019-12" db="EMBL/GenBank/DDBJ databases">
        <title>Genome sequencing and annotation of Brassica cretica.</title>
        <authorList>
            <person name="Studholme D.J."/>
            <person name="Sarris P.F."/>
        </authorList>
    </citation>
    <scope>NUCLEOTIDE SEQUENCE</scope>
    <source>
        <strain evidence="1">PFS-001/15</strain>
        <tissue evidence="1">Leaf</tissue>
    </source>
</reference>
<proteinExistence type="predicted"/>